<feature type="compositionally biased region" description="Low complexity" evidence="1">
    <location>
        <begin position="152"/>
        <end position="161"/>
    </location>
</feature>
<organism evidence="2 3">
    <name type="scientific">Apiospora marii</name>
    <dbReference type="NCBI Taxonomy" id="335849"/>
    <lineage>
        <taxon>Eukaryota</taxon>
        <taxon>Fungi</taxon>
        <taxon>Dikarya</taxon>
        <taxon>Ascomycota</taxon>
        <taxon>Pezizomycotina</taxon>
        <taxon>Sordariomycetes</taxon>
        <taxon>Xylariomycetidae</taxon>
        <taxon>Amphisphaeriales</taxon>
        <taxon>Apiosporaceae</taxon>
        <taxon>Apiospora</taxon>
    </lineage>
</organism>
<feature type="region of interest" description="Disordered" evidence="1">
    <location>
        <begin position="139"/>
        <end position="165"/>
    </location>
</feature>
<feature type="compositionally biased region" description="Polar residues" evidence="1">
    <location>
        <begin position="76"/>
        <end position="92"/>
    </location>
</feature>
<evidence type="ECO:0000313" key="3">
    <source>
        <dbReference type="Proteomes" id="UP001396898"/>
    </source>
</evidence>
<keyword evidence="3" id="KW-1185">Reference proteome</keyword>
<dbReference type="EMBL" id="JAQQWI010000001">
    <property type="protein sequence ID" value="KAK8040487.1"/>
    <property type="molecule type" value="Genomic_DNA"/>
</dbReference>
<sequence length="262" mass="28911">MAEVQYAPGSMDRLGADDFETASIRSAAPSYLSDAPSYSTLPPAETVPAYSPRTAPPYSATAPSAPANERGRGRDNNSNNASSETGQQQQRTIGLPRVPSPFRRGQDPTLSQYLRIGTNPWSSLHSNPTARHYQAVANRRVASTSTGGSGSGSNSNSSSSNAEAVRTVRDTMARMNEEEEQRAAARLRPLEDPHLVGEEAAARARRARLARENGDEILIREDRRWDWFLANLSDMDQRSSGWKDFENRQRRRATGGRRFGRF</sequence>
<evidence type="ECO:0000256" key="1">
    <source>
        <dbReference type="SAM" id="MobiDB-lite"/>
    </source>
</evidence>
<evidence type="ECO:0000313" key="2">
    <source>
        <dbReference type="EMBL" id="KAK8040487.1"/>
    </source>
</evidence>
<reference evidence="2 3" key="1">
    <citation type="submission" date="2023-01" db="EMBL/GenBank/DDBJ databases">
        <title>Analysis of 21 Apiospora genomes using comparative genomics revels a genus with tremendous synthesis potential of carbohydrate active enzymes and secondary metabolites.</title>
        <authorList>
            <person name="Sorensen T."/>
        </authorList>
    </citation>
    <scope>NUCLEOTIDE SEQUENCE [LARGE SCALE GENOMIC DNA]</scope>
    <source>
        <strain evidence="2 3">CBS 20057</strain>
    </source>
</reference>
<protein>
    <submittedName>
        <fullName evidence="2">Uncharacterized protein</fullName>
    </submittedName>
</protein>
<name>A0ABR1T1P0_9PEZI</name>
<dbReference type="Proteomes" id="UP001396898">
    <property type="component" value="Unassembled WGS sequence"/>
</dbReference>
<proteinExistence type="predicted"/>
<comment type="caution">
    <text evidence="2">The sequence shown here is derived from an EMBL/GenBank/DDBJ whole genome shotgun (WGS) entry which is preliminary data.</text>
</comment>
<accession>A0ABR1T1P0</accession>
<gene>
    <name evidence="2" type="ORF">PG991_000275</name>
</gene>
<feature type="region of interest" description="Disordered" evidence="1">
    <location>
        <begin position="31"/>
        <end position="108"/>
    </location>
</feature>
<feature type="compositionally biased region" description="Low complexity" evidence="1">
    <location>
        <begin position="51"/>
        <end position="67"/>
    </location>
</feature>